<keyword evidence="2" id="KW-0813">Transport</keyword>
<evidence type="ECO:0000313" key="7">
    <source>
        <dbReference type="EMBL" id="WBW62570.1"/>
    </source>
</evidence>
<dbReference type="NCBIfam" id="NF008453">
    <property type="entry name" value="PRK11308.1"/>
    <property type="match status" value="2"/>
</dbReference>
<dbReference type="NCBIfam" id="NF007739">
    <property type="entry name" value="PRK10419.1"/>
    <property type="match status" value="2"/>
</dbReference>
<dbReference type="RefSeq" id="WP_131048847.1">
    <property type="nucleotide sequence ID" value="NZ_CP112887.1"/>
</dbReference>
<dbReference type="PANTHER" id="PTHR43776:SF7">
    <property type="entry name" value="D,D-DIPEPTIDE TRANSPORT ATP-BINDING PROTEIN DDPF-RELATED"/>
    <property type="match status" value="1"/>
</dbReference>
<dbReference type="GO" id="GO:0016887">
    <property type="term" value="F:ATP hydrolysis activity"/>
    <property type="evidence" value="ECO:0007669"/>
    <property type="project" value="InterPro"/>
</dbReference>
<evidence type="ECO:0000256" key="1">
    <source>
        <dbReference type="ARBA" id="ARBA00005417"/>
    </source>
</evidence>
<accession>A0AAJ5UFZ2</accession>
<keyword evidence="8" id="KW-1185">Reference proteome</keyword>
<dbReference type="Pfam" id="PF00005">
    <property type="entry name" value="ABC_tran"/>
    <property type="match status" value="2"/>
</dbReference>
<protein>
    <submittedName>
        <fullName evidence="7">ABC transporter ATP-binding protein</fullName>
    </submittedName>
</protein>
<dbReference type="Gene3D" id="3.40.50.300">
    <property type="entry name" value="P-loop containing nucleotide triphosphate hydrolases"/>
    <property type="match status" value="2"/>
</dbReference>
<keyword evidence="4 7" id="KW-0067">ATP-binding</keyword>
<dbReference type="GO" id="GO:0005524">
    <property type="term" value="F:ATP binding"/>
    <property type="evidence" value="ECO:0007669"/>
    <property type="project" value="UniProtKB-KW"/>
</dbReference>
<evidence type="ECO:0000259" key="6">
    <source>
        <dbReference type="PROSITE" id="PS50893"/>
    </source>
</evidence>
<dbReference type="Proteomes" id="UP001210130">
    <property type="component" value="Chromosome"/>
</dbReference>
<dbReference type="PANTHER" id="PTHR43776">
    <property type="entry name" value="TRANSPORT ATP-BINDING PROTEIN"/>
    <property type="match status" value="1"/>
</dbReference>
<dbReference type="PROSITE" id="PS00211">
    <property type="entry name" value="ABC_TRANSPORTER_1"/>
    <property type="match status" value="1"/>
</dbReference>
<sequence length="593" mass="64806">MDYQSTLSPLLRVEDLHVSFPSKQGVTDAVKSLSFAVNAGEILALVGESGSGKSVTARTLVGLPGTGAQVQAHAIELLRHDGGVDDLLTRDSKTWQRIRGREIGFVLQDALTSLDPLRRIGQEVAEPILTHRLLPRVKVAERVQTLLTDVGIADAKNRAAQYPHQLSGGLRQRALIASALAAGPRLLIADEPTTALDATVQKQVLNIFKMLAEAGHGILLITHDLAVVADIADRVVVMRNGSQIEQGTTRNVLFAPQHPYTRRLLAAVPTADTRGHWLSGQDPLGATLLPEPSTATDDRQAPVLKVNDVSVTFALPDGMPLRAVNRVSLAVARGETLGIVGESGSGKTTLGKMVLALQSPDEGEIQLLGSPWSKLPERERRPRRARIQTIVQDPLGSFDPQYSVEQLLEQPLRLHFRLSARQRQQRIEELISLVGLSPDLLPRRPVSLSGGQRQRVSIAQALASEPDLLVCDEPVSALDVTTQAQVLDLLISLQRRLHLSMLFISHDLGVVQHMSHRIAVMKAGEIVETGTVEQIFQQARHPYTRLLLSSVIREPVAPQEAVFITKRPRPSRPRAVKMSKTRYPLKRSTAPLK</sequence>
<evidence type="ECO:0000256" key="4">
    <source>
        <dbReference type="ARBA" id="ARBA00022840"/>
    </source>
</evidence>
<dbReference type="PROSITE" id="PS50893">
    <property type="entry name" value="ABC_TRANSPORTER_2"/>
    <property type="match status" value="2"/>
</dbReference>
<reference evidence="7 8" key="1">
    <citation type="journal article" date="2023" name="Microbiol. Resour. Announc.">
        <title>Complete Genome Sequence of the First Colistin-Resistant Raoultella electrica Strain.</title>
        <authorList>
            <person name="Aldeia C."/>
            <person name="Campos-Madueno E.I."/>
            <person name="Sendi P."/>
            <person name="Endimiani A."/>
        </authorList>
    </citation>
    <scope>NUCLEOTIDE SEQUENCE [LARGE SCALE GENOMIC DNA]</scope>
    <source>
        <strain evidence="7 8">S2-IND-01-C</strain>
    </source>
</reference>
<proteinExistence type="inferred from homology"/>
<dbReference type="InterPro" id="IPR003439">
    <property type="entry name" value="ABC_transporter-like_ATP-bd"/>
</dbReference>
<dbReference type="GO" id="GO:0055085">
    <property type="term" value="P:transmembrane transport"/>
    <property type="evidence" value="ECO:0007669"/>
    <property type="project" value="UniProtKB-ARBA"/>
</dbReference>
<feature type="domain" description="ABC transporter" evidence="6">
    <location>
        <begin position="11"/>
        <end position="265"/>
    </location>
</feature>
<feature type="region of interest" description="Disordered" evidence="5">
    <location>
        <begin position="568"/>
        <end position="593"/>
    </location>
</feature>
<organism evidence="7 8">
    <name type="scientific">Klebsiella electrica</name>
    <dbReference type="NCBI Taxonomy" id="1259973"/>
    <lineage>
        <taxon>Bacteria</taxon>
        <taxon>Pseudomonadati</taxon>
        <taxon>Pseudomonadota</taxon>
        <taxon>Gammaproteobacteria</taxon>
        <taxon>Enterobacterales</taxon>
        <taxon>Enterobacteriaceae</taxon>
        <taxon>Klebsiella/Raoultella group</taxon>
        <taxon>Klebsiella</taxon>
    </lineage>
</organism>
<dbReference type="EMBL" id="CP112887">
    <property type="protein sequence ID" value="WBW62570.1"/>
    <property type="molecule type" value="Genomic_DNA"/>
</dbReference>
<feature type="domain" description="ABC transporter" evidence="6">
    <location>
        <begin position="304"/>
        <end position="548"/>
    </location>
</feature>
<dbReference type="GO" id="GO:0015833">
    <property type="term" value="P:peptide transport"/>
    <property type="evidence" value="ECO:0007669"/>
    <property type="project" value="InterPro"/>
</dbReference>
<dbReference type="InterPro" id="IPR013563">
    <property type="entry name" value="Oligopep_ABC_C"/>
</dbReference>
<dbReference type="SMART" id="SM00382">
    <property type="entry name" value="AAA"/>
    <property type="match status" value="2"/>
</dbReference>
<dbReference type="InterPro" id="IPR003593">
    <property type="entry name" value="AAA+_ATPase"/>
</dbReference>
<dbReference type="Pfam" id="PF08352">
    <property type="entry name" value="oligo_HPY"/>
    <property type="match status" value="2"/>
</dbReference>
<keyword evidence="3" id="KW-0547">Nucleotide-binding</keyword>
<dbReference type="InterPro" id="IPR027417">
    <property type="entry name" value="P-loop_NTPase"/>
</dbReference>
<gene>
    <name evidence="7" type="ORF">OR613_06495</name>
</gene>
<comment type="similarity">
    <text evidence="1">Belongs to the ABC transporter superfamily.</text>
</comment>
<name>A0AAJ5UFZ2_9ENTR</name>
<dbReference type="InterPro" id="IPR050319">
    <property type="entry name" value="ABC_transp_ATP-bind"/>
</dbReference>
<dbReference type="CDD" id="cd03257">
    <property type="entry name" value="ABC_NikE_OppD_transporters"/>
    <property type="match status" value="2"/>
</dbReference>
<evidence type="ECO:0000256" key="2">
    <source>
        <dbReference type="ARBA" id="ARBA00022448"/>
    </source>
</evidence>
<dbReference type="SUPFAM" id="SSF52540">
    <property type="entry name" value="P-loop containing nucleoside triphosphate hydrolases"/>
    <property type="match status" value="2"/>
</dbReference>
<evidence type="ECO:0000256" key="5">
    <source>
        <dbReference type="SAM" id="MobiDB-lite"/>
    </source>
</evidence>
<feature type="compositionally biased region" description="Basic residues" evidence="5">
    <location>
        <begin position="568"/>
        <end position="585"/>
    </location>
</feature>
<evidence type="ECO:0000256" key="3">
    <source>
        <dbReference type="ARBA" id="ARBA00022741"/>
    </source>
</evidence>
<evidence type="ECO:0000313" key="8">
    <source>
        <dbReference type="Proteomes" id="UP001210130"/>
    </source>
</evidence>
<dbReference type="InterPro" id="IPR017871">
    <property type="entry name" value="ABC_transporter-like_CS"/>
</dbReference>
<dbReference type="AlphaFoldDB" id="A0AAJ5UFZ2"/>